<evidence type="ECO:0000313" key="5">
    <source>
        <dbReference type="Proteomes" id="UP000537718"/>
    </source>
</evidence>
<accession>A0A7W8YSQ3</accession>
<evidence type="ECO:0000313" key="4">
    <source>
        <dbReference type="EMBL" id="MBB5621101.1"/>
    </source>
</evidence>
<dbReference type="PANTHER" id="PTHR10900:SF77">
    <property type="entry name" value="FI19380P1"/>
    <property type="match status" value="1"/>
</dbReference>
<organism evidence="4 5">
    <name type="scientific">Pedobacter cryoconitis</name>
    <dbReference type="NCBI Taxonomy" id="188932"/>
    <lineage>
        <taxon>Bacteria</taxon>
        <taxon>Pseudomonadati</taxon>
        <taxon>Bacteroidota</taxon>
        <taxon>Sphingobacteriia</taxon>
        <taxon>Sphingobacteriales</taxon>
        <taxon>Sphingobacteriaceae</taxon>
        <taxon>Pedobacter</taxon>
    </lineage>
</organism>
<evidence type="ECO:0000256" key="2">
    <source>
        <dbReference type="SAM" id="SignalP"/>
    </source>
</evidence>
<protein>
    <submittedName>
        <fullName evidence="4">Putative surface protein with fasciclin (FAS1) repeats</fullName>
    </submittedName>
</protein>
<dbReference type="PROSITE" id="PS51257">
    <property type="entry name" value="PROKAR_LIPOPROTEIN"/>
    <property type="match status" value="1"/>
</dbReference>
<feature type="region of interest" description="Disordered" evidence="1">
    <location>
        <begin position="25"/>
        <end position="48"/>
    </location>
</feature>
<dbReference type="FunFam" id="2.30.180.10:FF:000019">
    <property type="entry name" value="Cell surface lipoprotein"/>
    <property type="match status" value="1"/>
</dbReference>
<dbReference type="PANTHER" id="PTHR10900">
    <property type="entry name" value="PERIOSTIN-RELATED"/>
    <property type="match status" value="1"/>
</dbReference>
<dbReference type="Gene3D" id="2.30.180.10">
    <property type="entry name" value="FAS1 domain"/>
    <property type="match status" value="1"/>
</dbReference>
<reference evidence="4 5" key="1">
    <citation type="submission" date="2020-08" db="EMBL/GenBank/DDBJ databases">
        <title>Genomic Encyclopedia of Type Strains, Phase IV (KMG-V): Genome sequencing to study the core and pangenomes of soil and plant-associated prokaryotes.</title>
        <authorList>
            <person name="Whitman W."/>
        </authorList>
    </citation>
    <scope>NUCLEOTIDE SEQUENCE [LARGE SCALE GENOMIC DNA]</scope>
    <source>
        <strain evidence="4 5">MP7CTX6</strain>
    </source>
</reference>
<feature type="signal peptide" evidence="2">
    <location>
        <begin position="1"/>
        <end position="20"/>
    </location>
</feature>
<dbReference type="Pfam" id="PF02469">
    <property type="entry name" value="Fasciclin"/>
    <property type="match status" value="1"/>
</dbReference>
<dbReference type="SMART" id="SM00554">
    <property type="entry name" value="FAS1"/>
    <property type="match status" value="1"/>
</dbReference>
<dbReference type="EMBL" id="JACHCF010000004">
    <property type="protein sequence ID" value="MBB5621101.1"/>
    <property type="molecule type" value="Genomic_DNA"/>
</dbReference>
<evidence type="ECO:0000259" key="3">
    <source>
        <dbReference type="PROSITE" id="PS50213"/>
    </source>
</evidence>
<evidence type="ECO:0000256" key="1">
    <source>
        <dbReference type="SAM" id="MobiDB-lite"/>
    </source>
</evidence>
<dbReference type="AlphaFoldDB" id="A0A7W8YSQ3"/>
<dbReference type="Proteomes" id="UP000537718">
    <property type="component" value="Unassembled WGS sequence"/>
</dbReference>
<dbReference type="InterPro" id="IPR000782">
    <property type="entry name" value="FAS1_domain"/>
</dbReference>
<feature type="domain" description="FAS1" evidence="3">
    <location>
        <begin position="69"/>
        <end position="201"/>
    </location>
</feature>
<sequence>MKKQIFTVAMAVAFLSLASACNSSKHETATDTATSKMADTSSKMSSMADTSKMSTQEGVMVGGALMVPTKNIVENAVESKDHTTLVAAVKAAGLAETLSGKGPFTVFAPTNEAFDKLPAGTVAKLLKPEMKKDLAGVLTYHVVAGNYKAADLKDGLELTTVQGQKIKFSKKDGQWYVNDAKITITDAVSSNGVTHVIDAVLMPKK</sequence>
<feature type="compositionally biased region" description="Polar residues" evidence="1">
    <location>
        <begin position="30"/>
        <end position="48"/>
    </location>
</feature>
<dbReference type="GO" id="GO:0005615">
    <property type="term" value="C:extracellular space"/>
    <property type="evidence" value="ECO:0007669"/>
    <property type="project" value="TreeGrafter"/>
</dbReference>
<comment type="caution">
    <text evidence="4">The sequence shown here is derived from an EMBL/GenBank/DDBJ whole genome shotgun (WGS) entry which is preliminary data.</text>
</comment>
<keyword evidence="2" id="KW-0732">Signal</keyword>
<dbReference type="SUPFAM" id="SSF82153">
    <property type="entry name" value="FAS1 domain"/>
    <property type="match status" value="1"/>
</dbReference>
<dbReference type="InterPro" id="IPR036378">
    <property type="entry name" value="FAS1_dom_sf"/>
</dbReference>
<dbReference type="InterPro" id="IPR050904">
    <property type="entry name" value="Adhesion/Biosynth-related"/>
</dbReference>
<dbReference type="PROSITE" id="PS50213">
    <property type="entry name" value="FAS1"/>
    <property type="match status" value="1"/>
</dbReference>
<feature type="chain" id="PRO_5031077231" evidence="2">
    <location>
        <begin position="21"/>
        <end position="205"/>
    </location>
</feature>
<gene>
    <name evidence="4" type="ORF">HDE69_002154</name>
</gene>
<name>A0A7W8YSQ3_9SPHI</name>
<proteinExistence type="predicted"/>